<dbReference type="InterPro" id="IPR013344">
    <property type="entry name" value="RNR_NrdJ/NrdZ"/>
</dbReference>
<dbReference type="Pfam" id="PF02867">
    <property type="entry name" value="Ribonuc_red_lgC"/>
    <property type="match status" value="1"/>
</dbReference>
<dbReference type="InterPro" id="IPR013509">
    <property type="entry name" value="RNR_lsu_N"/>
</dbReference>
<comment type="caution">
    <text evidence="14">The sequence shown here is derived from an EMBL/GenBank/DDBJ whole genome shotgun (WGS) entry which is preliminary data.</text>
</comment>
<protein>
    <recommendedName>
        <fullName evidence="11">Vitamin B12-dependent ribonucleotide reductase</fullName>
        <ecNumber evidence="11">1.17.4.1</ecNumber>
    </recommendedName>
</protein>
<gene>
    <name evidence="14" type="ORF">GCM10011532_07120</name>
</gene>
<dbReference type="PRINTS" id="PR01183">
    <property type="entry name" value="RIBORDTASEM1"/>
</dbReference>
<evidence type="ECO:0000256" key="11">
    <source>
        <dbReference type="RuleBase" id="RU364064"/>
    </source>
</evidence>
<evidence type="ECO:0000256" key="5">
    <source>
        <dbReference type="ARBA" id="ARBA00022741"/>
    </source>
</evidence>
<evidence type="ECO:0000256" key="7">
    <source>
        <dbReference type="ARBA" id="ARBA00023116"/>
    </source>
</evidence>
<reference evidence="15" key="1">
    <citation type="journal article" date="2019" name="Int. J. Syst. Evol. Microbiol.">
        <title>The Global Catalogue of Microorganisms (GCM) 10K type strain sequencing project: providing services to taxonomists for standard genome sequencing and annotation.</title>
        <authorList>
            <consortium name="The Broad Institute Genomics Platform"/>
            <consortium name="The Broad Institute Genome Sequencing Center for Infectious Disease"/>
            <person name="Wu L."/>
            <person name="Ma J."/>
        </authorList>
    </citation>
    <scope>NUCLEOTIDE SEQUENCE [LARGE SCALE GENOMIC DNA]</scope>
    <source>
        <strain evidence="15">CGMCC 1.15422</strain>
    </source>
</reference>
<comment type="cofactor">
    <cofactor evidence="1 11">
        <name>adenosylcob(III)alamin</name>
        <dbReference type="ChEBI" id="CHEBI:18408"/>
    </cofactor>
</comment>
<organism evidence="14 15">
    <name type="scientific">Christiangramia forsetii</name>
    <dbReference type="NCBI Taxonomy" id="411153"/>
    <lineage>
        <taxon>Bacteria</taxon>
        <taxon>Pseudomonadati</taxon>
        <taxon>Bacteroidota</taxon>
        <taxon>Flavobacteriia</taxon>
        <taxon>Flavobacteriales</taxon>
        <taxon>Flavobacteriaceae</taxon>
        <taxon>Christiangramia</taxon>
    </lineage>
</organism>
<dbReference type="NCBIfam" id="TIGR02504">
    <property type="entry name" value="NrdJ_Z"/>
    <property type="match status" value="1"/>
</dbReference>
<dbReference type="EMBL" id="BMIX01000001">
    <property type="protein sequence ID" value="GGG26287.1"/>
    <property type="molecule type" value="Genomic_DNA"/>
</dbReference>
<evidence type="ECO:0000256" key="3">
    <source>
        <dbReference type="ARBA" id="ARBA00022628"/>
    </source>
</evidence>
<keyword evidence="6 11" id="KW-0560">Oxidoreductase</keyword>
<accession>A0ABQ1WDK8</accession>
<dbReference type="PANTHER" id="PTHR43371:SF1">
    <property type="entry name" value="RIBONUCLEOSIDE-DIPHOSPHATE REDUCTASE"/>
    <property type="match status" value="1"/>
</dbReference>
<evidence type="ECO:0000256" key="9">
    <source>
        <dbReference type="ARBA" id="ARBA00023285"/>
    </source>
</evidence>
<proteinExistence type="inferred from homology"/>
<evidence type="ECO:0000256" key="10">
    <source>
        <dbReference type="ARBA" id="ARBA00047754"/>
    </source>
</evidence>
<keyword evidence="7" id="KW-0215">Deoxyribonucleotide synthesis</keyword>
<keyword evidence="4 11" id="KW-0237">DNA synthesis</keyword>
<keyword evidence="15" id="KW-1185">Reference proteome</keyword>
<evidence type="ECO:0000256" key="4">
    <source>
        <dbReference type="ARBA" id="ARBA00022634"/>
    </source>
</evidence>
<keyword evidence="8" id="KW-1015">Disulfide bond</keyword>
<evidence type="ECO:0000259" key="12">
    <source>
        <dbReference type="Pfam" id="PF00317"/>
    </source>
</evidence>
<evidence type="ECO:0000256" key="6">
    <source>
        <dbReference type="ARBA" id="ARBA00023002"/>
    </source>
</evidence>
<dbReference type="InterPro" id="IPR050862">
    <property type="entry name" value="RdRp_reductase_class-2"/>
</dbReference>
<evidence type="ECO:0000256" key="1">
    <source>
        <dbReference type="ARBA" id="ARBA00001922"/>
    </source>
</evidence>
<evidence type="ECO:0000256" key="8">
    <source>
        <dbReference type="ARBA" id="ARBA00023157"/>
    </source>
</evidence>
<evidence type="ECO:0000313" key="14">
    <source>
        <dbReference type="EMBL" id="GGG26287.1"/>
    </source>
</evidence>
<comment type="similarity">
    <text evidence="2 11">Belongs to the ribonucleoside diphosphate reductase class-2 family.</text>
</comment>
<evidence type="ECO:0000313" key="15">
    <source>
        <dbReference type="Proteomes" id="UP000605733"/>
    </source>
</evidence>
<comment type="function">
    <text evidence="11">Catalyzes the reduction of ribonucleotides to deoxyribonucleotides. May function to provide a pool of deoxyribonucleotide precursors for DNA repair during oxygen limitation and/or for immediate growth after restoration of oxygen.</text>
</comment>
<comment type="catalytic activity">
    <reaction evidence="10 11">
        <text>a 2'-deoxyribonucleoside 5'-diphosphate + [thioredoxin]-disulfide + H2O = a ribonucleoside 5'-diphosphate + [thioredoxin]-dithiol</text>
        <dbReference type="Rhea" id="RHEA:23252"/>
        <dbReference type="Rhea" id="RHEA-COMP:10698"/>
        <dbReference type="Rhea" id="RHEA-COMP:10700"/>
        <dbReference type="ChEBI" id="CHEBI:15377"/>
        <dbReference type="ChEBI" id="CHEBI:29950"/>
        <dbReference type="ChEBI" id="CHEBI:50058"/>
        <dbReference type="ChEBI" id="CHEBI:57930"/>
        <dbReference type="ChEBI" id="CHEBI:73316"/>
        <dbReference type="EC" id="1.17.4.1"/>
    </reaction>
</comment>
<evidence type="ECO:0000256" key="2">
    <source>
        <dbReference type="ARBA" id="ARBA00007405"/>
    </source>
</evidence>
<dbReference type="InterPro" id="IPR000788">
    <property type="entry name" value="RNR_lg_C"/>
</dbReference>
<feature type="domain" description="Ribonucleotide reductase large subunit C-terminal" evidence="13">
    <location>
        <begin position="111"/>
        <end position="643"/>
    </location>
</feature>
<dbReference type="Proteomes" id="UP000605733">
    <property type="component" value="Unassembled WGS sequence"/>
</dbReference>
<dbReference type="EC" id="1.17.4.1" evidence="11"/>
<dbReference type="PANTHER" id="PTHR43371">
    <property type="entry name" value="VITAMIN B12-DEPENDENT RIBONUCLEOTIDE REDUCTASE"/>
    <property type="match status" value="1"/>
</dbReference>
<name>A0ABQ1WDK8_9FLAO</name>
<dbReference type="Pfam" id="PF00317">
    <property type="entry name" value="Ribonuc_red_lgN"/>
    <property type="match status" value="1"/>
</dbReference>
<evidence type="ECO:0000259" key="13">
    <source>
        <dbReference type="Pfam" id="PF02867"/>
    </source>
</evidence>
<sequence>MPVQEKSVVPQTYTQEQAYEASLKYFKGDDLAARVWVNKYALKDSDGNIYEQTPDDMHRRIAKEIARVEKKYPNSMSEDEVFDLIKNFKYIVPQGSPMAGIGNPYQVGSLSNCFVIGNDGVSDSYGGIMKIDQEQVQLMKRRGGVGHDLSHIRPKGSAVKNSALTSTGIVPFMERYSNSTREVAQDGRRGALMLSVSINHPDAEDFIDAKMEQGKVTGANVSVRIDDNFMKAVKNNGNYTQTYPVFSKDPKFSKDIEADKLWKKIVHNAWKSAEPGILFWDTVINESVPDCYDDLGYKTVSTNPCGEIPLCPYDSCRLLAINLFSYVEEPFTEKAHFNYELFKKHIGAAQRIMDDIIDLELEKIDKIIAKIDADPENEEVKAVEKNLWLNIRKKADEGRRTGIGITAEGDMLAGLGIRYGSKEGIDFSVDIHKKIALAAYRASVDTAKERGAFSIFDSEREKDNPFILRLKEADEKLYYDMLEYGRRNIALLTIAPTGTTSLMTQTSSGIEPVFLPVYKRRRKVNPNDKNARVDFVDEVGDSWEEYVVFHHRFKEWMRANGHDTNENYTQEELDKLVKLSPYYQATSNDVDWLSKVKMQGAVQKWIDHSISVTINLPNDASEDLVGKLYLEAWEAGCKGVTVYRDGSRSGVLISNEEKKEENEQTAGDFPLKRPETLTADVVRFQNNKDKWIAFIGLVDGRPYEIFTGFADDEEGILIPRWVNEGLIIKNRNEDGTSRYDFQYENKRGYKTTIEGLSHKFNPEFWNYAKLISSTLRHGMSIDNVVDLINSLQLNSESINTWKNGVVRALKRFIADGTVAKKEKCTNCNSSNLIYQEGCLTCKDCGSSKCG</sequence>
<dbReference type="SUPFAM" id="SSF51998">
    <property type="entry name" value="PFL-like glycyl radical enzymes"/>
    <property type="match status" value="1"/>
</dbReference>
<dbReference type="CDD" id="cd02888">
    <property type="entry name" value="RNR_II_dimer"/>
    <property type="match status" value="1"/>
</dbReference>
<keyword evidence="3 11" id="KW-0846">Cobalamin</keyword>
<keyword evidence="5 11" id="KW-0547">Nucleotide-binding</keyword>
<dbReference type="Gene3D" id="3.20.70.20">
    <property type="match status" value="1"/>
</dbReference>
<dbReference type="RefSeq" id="WP_011710010.1">
    <property type="nucleotide sequence ID" value="NZ_BMIX01000001.1"/>
</dbReference>
<feature type="domain" description="Ribonucleotide reductase large subunit N-terminal" evidence="12">
    <location>
        <begin position="29"/>
        <end position="94"/>
    </location>
</feature>
<keyword evidence="9 11" id="KW-0170">Cobalt</keyword>